<dbReference type="InterPro" id="IPR001279">
    <property type="entry name" value="Metallo-B-lactamas"/>
</dbReference>
<feature type="domain" description="Metallo-beta-lactamase" evidence="14">
    <location>
        <begin position="93"/>
        <end position="263"/>
    </location>
</feature>
<dbReference type="InterPro" id="IPR058199">
    <property type="entry name" value="BlaB//VIM/IMP-1"/>
</dbReference>
<accession>A0ABY2NSR2</accession>
<evidence type="ECO:0000256" key="10">
    <source>
        <dbReference type="ARBA" id="ARBA00022801"/>
    </source>
</evidence>
<comment type="subunit">
    <text evidence="5">Monomer.</text>
</comment>
<dbReference type="NCBIfam" id="NF033088">
    <property type="entry name" value="bla_subclass_B1"/>
    <property type="match status" value="1"/>
</dbReference>
<dbReference type="PANTHER" id="PTHR42951:SF4">
    <property type="entry name" value="ACYL-COENZYME A THIOESTERASE MBLAC2"/>
    <property type="match status" value="1"/>
</dbReference>
<evidence type="ECO:0000256" key="4">
    <source>
        <dbReference type="ARBA" id="ARBA00005250"/>
    </source>
</evidence>
<evidence type="ECO:0000259" key="14">
    <source>
        <dbReference type="SMART" id="SM00849"/>
    </source>
</evidence>
<keyword evidence="16" id="KW-1185">Reference proteome</keyword>
<dbReference type="Proteomes" id="UP000298112">
    <property type="component" value="Unassembled WGS sequence"/>
</dbReference>
<proteinExistence type="inferred from homology"/>
<keyword evidence="11" id="KW-0862">Zinc</keyword>
<evidence type="ECO:0000313" key="16">
    <source>
        <dbReference type="Proteomes" id="UP000298112"/>
    </source>
</evidence>
<evidence type="ECO:0000256" key="1">
    <source>
        <dbReference type="ARBA" id="ARBA00001526"/>
    </source>
</evidence>
<dbReference type="InterPro" id="IPR047917">
    <property type="entry name" value="BcII-like_MBL-B1"/>
</dbReference>
<dbReference type="SUPFAM" id="SSF56281">
    <property type="entry name" value="Metallo-hydrolase/oxidoreductase"/>
    <property type="match status" value="1"/>
</dbReference>
<evidence type="ECO:0000256" key="13">
    <source>
        <dbReference type="SAM" id="Phobius"/>
    </source>
</evidence>
<keyword evidence="13" id="KW-0812">Transmembrane</keyword>
<evidence type="ECO:0000256" key="3">
    <source>
        <dbReference type="ARBA" id="ARBA00004418"/>
    </source>
</evidence>
<dbReference type="InterPro" id="IPR050855">
    <property type="entry name" value="NDM-1-like"/>
</dbReference>
<reference evidence="16" key="1">
    <citation type="journal article" date="2019" name="PLoS Negl. Trop. Dis.">
        <title>Revisiting the worldwide diversity of Leptospira species in the environment.</title>
        <authorList>
            <person name="Vincent A.T."/>
            <person name="Schiettekatte O."/>
            <person name="Bourhy P."/>
            <person name="Veyrier F.J."/>
            <person name="Picardeau M."/>
        </authorList>
    </citation>
    <scope>NUCLEOTIDE SEQUENCE [LARGE SCALE GENOMIC DNA]</scope>
    <source>
        <strain evidence="16">201601955</strain>
    </source>
</reference>
<dbReference type="PROSITE" id="PS00744">
    <property type="entry name" value="BETA_LACTAMASE_B_2"/>
    <property type="match status" value="1"/>
</dbReference>
<dbReference type="InterPro" id="IPR036866">
    <property type="entry name" value="RibonucZ/Hydroxyglut_hydro"/>
</dbReference>
<evidence type="ECO:0000256" key="7">
    <source>
        <dbReference type="ARBA" id="ARBA00022723"/>
    </source>
</evidence>
<evidence type="ECO:0000256" key="5">
    <source>
        <dbReference type="ARBA" id="ARBA00011245"/>
    </source>
</evidence>
<dbReference type="Pfam" id="PF00753">
    <property type="entry name" value="Lactamase_B"/>
    <property type="match status" value="1"/>
</dbReference>
<feature type="transmembrane region" description="Helical" evidence="13">
    <location>
        <begin position="20"/>
        <end position="42"/>
    </location>
</feature>
<dbReference type="NCBIfam" id="NF012229">
    <property type="entry name" value="bla_class_B_core"/>
    <property type="match status" value="1"/>
</dbReference>
<comment type="caution">
    <text evidence="15">The sequence shown here is derived from an EMBL/GenBank/DDBJ whole genome shotgun (WGS) entry which is preliminary data.</text>
</comment>
<keyword evidence="8" id="KW-0732">Signal</keyword>
<keyword evidence="9" id="KW-0574">Periplasm</keyword>
<evidence type="ECO:0000313" key="15">
    <source>
        <dbReference type="EMBL" id="TGM59467.1"/>
    </source>
</evidence>
<evidence type="ECO:0000256" key="12">
    <source>
        <dbReference type="ARBA" id="ARBA00023251"/>
    </source>
</evidence>
<keyword evidence="13" id="KW-1133">Transmembrane helix</keyword>
<evidence type="ECO:0000256" key="6">
    <source>
        <dbReference type="ARBA" id="ARBA00012865"/>
    </source>
</evidence>
<comment type="catalytic activity">
    <reaction evidence="1">
        <text>a beta-lactam + H2O = a substituted beta-amino acid</text>
        <dbReference type="Rhea" id="RHEA:20401"/>
        <dbReference type="ChEBI" id="CHEBI:15377"/>
        <dbReference type="ChEBI" id="CHEBI:35627"/>
        <dbReference type="ChEBI" id="CHEBI:140347"/>
        <dbReference type="EC" id="3.5.2.6"/>
    </reaction>
</comment>
<keyword evidence="7" id="KW-0479">Metal-binding</keyword>
<dbReference type="Gene3D" id="3.60.15.10">
    <property type="entry name" value="Ribonuclease Z/Hydroxyacylglutathione hydrolase-like"/>
    <property type="match status" value="1"/>
</dbReference>
<dbReference type="SMART" id="SM00849">
    <property type="entry name" value="Lactamase_B"/>
    <property type="match status" value="1"/>
</dbReference>
<dbReference type="EC" id="3.5.2.6" evidence="6"/>
<evidence type="ECO:0000256" key="9">
    <source>
        <dbReference type="ARBA" id="ARBA00022764"/>
    </source>
</evidence>
<dbReference type="PANTHER" id="PTHR42951">
    <property type="entry name" value="METALLO-BETA-LACTAMASE DOMAIN-CONTAINING"/>
    <property type="match status" value="1"/>
</dbReference>
<dbReference type="CDD" id="cd16304">
    <property type="entry name" value="BcII-like_MBL-B1"/>
    <property type="match status" value="1"/>
</dbReference>
<comment type="cofactor">
    <cofactor evidence="2">
        <name>Zn(2+)</name>
        <dbReference type="ChEBI" id="CHEBI:29105"/>
    </cofactor>
</comment>
<gene>
    <name evidence="15" type="primary">bla</name>
    <name evidence="15" type="ORF">EHQ95_06490</name>
</gene>
<keyword evidence="12" id="KW-0046">Antibiotic resistance</keyword>
<comment type="subcellular location">
    <subcellularLocation>
        <location evidence="3">Periplasm</location>
    </subcellularLocation>
</comment>
<keyword evidence="10" id="KW-0378">Hydrolase</keyword>
<keyword evidence="13" id="KW-0472">Membrane</keyword>
<protein>
    <recommendedName>
        <fullName evidence="6">beta-lactamase</fullName>
        <ecNumber evidence="6">3.5.2.6</ecNumber>
    </recommendedName>
</protein>
<evidence type="ECO:0000256" key="11">
    <source>
        <dbReference type="ARBA" id="ARBA00022833"/>
    </source>
</evidence>
<comment type="similarity">
    <text evidence="4">Belongs to the metallo-beta-lactamase superfamily. Class-B beta-lactamase family.</text>
</comment>
<evidence type="ECO:0000256" key="8">
    <source>
        <dbReference type="ARBA" id="ARBA00022729"/>
    </source>
</evidence>
<evidence type="ECO:0000256" key="2">
    <source>
        <dbReference type="ARBA" id="ARBA00001947"/>
    </source>
</evidence>
<name>A0ABY2NSR2_9LEPT</name>
<sequence>MDSNKILNSIKSRLPKLFHINLKSSILIFSLIKLLFIGVSIFHCHWQKDPDLIPTPVSIEKDLQKSNHLEWIKIKESVWIHRSFGEFGGQIYSANGLVVLTNKGVVVVDTPWTESQTEELFSEIQAKFQKEILYVIVTHAHDDRMAGVSLFQNRNIPIYSTNLTAKLAKERGFGKTNPILDLQTRLGAGNQSVEVFYPGPGHSADNIVVWLPDTHILFGGCFVKSLDAKDLGNTKDANLEEWENSLKRVLARYPDAEVVVPGHGDWGKLDLLRHTIRLLVAANH</sequence>
<organism evidence="15 16">
    <name type="scientific">Leptospira vanthielii</name>
    <dbReference type="NCBI Taxonomy" id="293085"/>
    <lineage>
        <taxon>Bacteria</taxon>
        <taxon>Pseudomonadati</taxon>
        <taxon>Spirochaetota</taxon>
        <taxon>Spirochaetia</taxon>
        <taxon>Leptospirales</taxon>
        <taxon>Leptospiraceae</taxon>
        <taxon>Leptospira</taxon>
    </lineage>
</organism>
<dbReference type="InterPro" id="IPR001018">
    <property type="entry name" value="Beta-lactamase_class-B_CS"/>
</dbReference>
<dbReference type="EMBL" id="RQHF01000012">
    <property type="protein sequence ID" value="TGM59467.1"/>
    <property type="molecule type" value="Genomic_DNA"/>
</dbReference>